<feature type="domain" description="Major facilitator superfamily (MFS) profile" evidence="10">
    <location>
        <begin position="82"/>
        <end position="552"/>
    </location>
</feature>
<reference evidence="11" key="1">
    <citation type="submission" date="2020-03" db="EMBL/GenBank/DDBJ databases">
        <title>Site-based positive gene gene selection in Geosmithia morbida across the United States reveals a broad range of putative effectors and factors for local host and environmental adapation.</title>
        <authorList>
            <person name="Onufrak A."/>
            <person name="Murdoch R.W."/>
            <person name="Gazis R."/>
            <person name="Huff M."/>
            <person name="Staton M."/>
            <person name="Klingeman W."/>
            <person name="Hadziabdic D."/>
        </authorList>
    </citation>
    <scope>NUCLEOTIDE SEQUENCE</scope>
    <source>
        <strain evidence="11">1262</strain>
    </source>
</reference>
<comment type="similarity">
    <text evidence="2 7">Belongs to the major facilitator superfamily. Sugar transporter (TC 2.A.1.1) family.</text>
</comment>
<sequence>MAEKEQPGSPLMAESHPDSSSGTSHVPEVTYTEKRTRKASVIPAEPIPPPTGILGFFSRLGNLPEWSVRGKRLSGTALNWSIGCIASCGFLMFGYDQGVLSALLTLDSFQKSIPLMTPLTKANPLCWLDDAHTVRNMDMCTGDPNTQAAAVAIYQIGCFLGAVVILYYGEAFGRKSSTFWGSLIMIIGTIMQASAFEYGLFTAGRIVGGVGNGMVTSTIPTWQSECARPHQRGFLITLSGALISGGIMIAYWIDYGFYFLEGDVRWRFPIAFQSFFTVIVMWGLLYLPESPRWLAMRGRMEDAREVTSRLLGKEIDDPQVNAEIQTITDALELQSRDGTFRYRELLTNGPSQNLRRTILGIAAQFFQQICGINLITYYATFVFENSLGFGPEMSRLLASLNGTEYFLASLVALPLIERFGRRPLMLFGAFGMMASMAILAGSASTGVVNEQGAPVLSTLYGVVCTVFLFGFNTFFAIGWLGMTWLYPAEITNLRIRIQANALSTCSNWLSNFLIVMITPPAFSNLGYRTYIMFAVFNAAILPCVWLYFPEPKGRSLEELDIIFASADALKISPVKRAREMEHIEGSALEAEIDKYFGQGAEAGRA</sequence>
<evidence type="ECO:0000259" key="10">
    <source>
        <dbReference type="PROSITE" id="PS50850"/>
    </source>
</evidence>
<keyword evidence="12" id="KW-1185">Reference proteome</keyword>
<name>A0A9P4YV53_9HYPO</name>
<evidence type="ECO:0000256" key="4">
    <source>
        <dbReference type="ARBA" id="ARBA00022692"/>
    </source>
</evidence>
<dbReference type="Gene3D" id="1.20.1250.20">
    <property type="entry name" value="MFS general substrate transporter like domains"/>
    <property type="match status" value="1"/>
</dbReference>
<protein>
    <submittedName>
        <fullName evidence="11">Sugar (And other) transporter</fullName>
    </submittedName>
</protein>
<feature type="transmembrane region" description="Helical" evidence="9">
    <location>
        <begin position="459"/>
        <end position="485"/>
    </location>
</feature>
<accession>A0A9P4YV53</accession>
<dbReference type="EMBL" id="JAANYQ010000009">
    <property type="protein sequence ID" value="KAF4122263.1"/>
    <property type="molecule type" value="Genomic_DNA"/>
</dbReference>
<keyword evidence="5 9" id="KW-1133">Transmembrane helix</keyword>
<comment type="caution">
    <text evidence="11">The sequence shown here is derived from an EMBL/GenBank/DDBJ whole genome shotgun (WGS) entry which is preliminary data.</text>
</comment>
<dbReference type="GeneID" id="55973478"/>
<evidence type="ECO:0000256" key="7">
    <source>
        <dbReference type="RuleBase" id="RU003346"/>
    </source>
</evidence>
<feature type="transmembrane region" description="Helical" evidence="9">
    <location>
        <begin position="234"/>
        <end position="253"/>
    </location>
</feature>
<dbReference type="InterPro" id="IPR036259">
    <property type="entry name" value="MFS_trans_sf"/>
</dbReference>
<dbReference type="InterPro" id="IPR003663">
    <property type="entry name" value="Sugar/inositol_transpt"/>
</dbReference>
<feature type="transmembrane region" description="Helical" evidence="9">
    <location>
        <begin position="77"/>
        <end position="95"/>
    </location>
</feature>
<keyword evidence="3 7" id="KW-0813">Transport</keyword>
<gene>
    <name evidence="11" type="ORF">GMORB2_7255</name>
</gene>
<feature type="transmembrane region" description="Helical" evidence="9">
    <location>
        <begin position="147"/>
        <end position="167"/>
    </location>
</feature>
<dbReference type="PROSITE" id="PS50850">
    <property type="entry name" value="MFS"/>
    <property type="match status" value="1"/>
</dbReference>
<dbReference type="SUPFAM" id="SSF103473">
    <property type="entry name" value="MFS general substrate transporter"/>
    <property type="match status" value="1"/>
</dbReference>
<evidence type="ECO:0000256" key="6">
    <source>
        <dbReference type="ARBA" id="ARBA00023136"/>
    </source>
</evidence>
<dbReference type="PROSITE" id="PS00216">
    <property type="entry name" value="SUGAR_TRANSPORT_1"/>
    <property type="match status" value="1"/>
</dbReference>
<dbReference type="InterPro" id="IPR005828">
    <property type="entry name" value="MFS_sugar_transport-like"/>
</dbReference>
<evidence type="ECO:0000256" key="8">
    <source>
        <dbReference type="SAM" id="MobiDB-lite"/>
    </source>
</evidence>
<dbReference type="OrthoDB" id="6612291at2759"/>
<dbReference type="NCBIfam" id="TIGR00879">
    <property type="entry name" value="SP"/>
    <property type="match status" value="1"/>
</dbReference>
<organism evidence="11 12">
    <name type="scientific">Geosmithia morbida</name>
    <dbReference type="NCBI Taxonomy" id="1094350"/>
    <lineage>
        <taxon>Eukaryota</taxon>
        <taxon>Fungi</taxon>
        <taxon>Dikarya</taxon>
        <taxon>Ascomycota</taxon>
        <taxon>Pezizomycotina</taxon>
        <taxon>Sordariomycetes</taxon>
        <taxon>Hypocreomycetidae</taxon>
        <taxon>Hypocreales</taxon>
        <taxon>Bionectriaceae</taxon>
        <taxon>Geosmithia</taxon>
    </lineage>
</organism>
<dbReference type="PRINTS" id="PR00171">
    <property type="entry name" value="SUGRTRNSPORT"/>
</dbReference>
<evidence type="ECO:0000256" key="9">
    <source>
        <dbReference type="SAM" id="Phobius"/>
    </source>
</evidence>
<dbReference type="GO" id="GO:0016020">
    <property type="term" value="C:membrane"/>
    <property type="evidence" value="ECO:0007669"/>
    <property type="project" value="UniProtKB-SubCell"/>
</dbReference>
<feature type="transmembrane region" description="Helical" evidence="9">
    <location>
        <begin position="497"/>
        <end position="518"/>
    </location>
</feature>
<feature type="transmembrane region" description="Helical" evidence="9">
    <location>
        <begin position="179"/>
        <end position="196"/>
    </location>
</feature>
<feature type="transmembrane region" description="Helical" evidence="9">
    <location>
        <begin position="268"/>
        <end position="287"/>
    </location>
</feature>
<dbReference type="PANTHER" id="PTHR48022">
    <property type="entry name" value="PLASTIDIC GLUCOSE TRANSPORTER 4"/>
    <property type="match status" value="1"/>
</dbReference>
<dbReference type="AlphaFoldDB" id="A0A9P4YV53"/>
<keyword evidence="6 9" id="KW-0472">Membrane</keyword>
<dbReference type="GO" id="GO:0005351">
    <property type="term" value="F:carbohydrate:proton symporter activity"/>
    <property type="evidence" value="ECO:0007669"/>
    <property type="project" value="TreeGrafter"/>
</dbReference>
<dbReference type="FunFam" id="1.20.1250.20:FF:000061">
    <property type="entry name" value="MFS sugar transporter"/>
    <property type="match status" value="1"/>
</dbReference>
<dbReference type="InterPro" id="IPR005829">
    <property type="entry name" value="Sugar_transporter_CS"/>
</dbReference>
<comment type="subcellular location">
    <subcellularLocation>
        <location evidence="1">Membrane</location>
        <topology evidence="1">Multi-pass membrane protein</topology>
    </subcellularLocation>
</comment>
<evidence type="ECO:0000256" key="3">
    <source>
        <dbReference type="ARBA" id="ARBA00022448"/>
    </source>
</evidence>
<dbReference type="RefSeq" id="XP_035320915.1">
    <property type="nucleotide sequence ID" value="XM_035469220.1"/>
</dbReference>
<dbReference type="InterPro" id="IPR050360">
    <property type="entry name" value="MFS_Sugar_Transporters"/>
</dbReference>
<proteinExistence type="inferred from homology"/>
<dbReference type="Pfam" id="PF00083">
    <property type="entry name" value="Sugar_tr"/>
    <property type="match status" value="1"/>
</dbReference>
<keyword evidence="4 9" id="KW-0812">Transmembrane</keyword>
<evidence type="ECO:0000256" key="2">
    <source>
        <dbReference type="ARBA" id="ARBA00010992"/>
    </source>
</evidence>
<evidence type="ECO:0000256" key="5">
    <source>
        <dbReference type="ARBA" id="ARBA00022989"/>
    </source>
</evidence>
<feature type="transmembrane region" description="Helical" evidence="9">
    <location>
        <begin position="423"/>
        <end position="447"/>
    </location>
</feature>
<evidence type="ECO:0000313" key="12">
    <source>
        <dbReference type="Proteomes" id="UP000749293"/>
    </source>
</evidence>
<evidence type="ECO:0000313" key="11">
    <source>
        <dbReference type="EMBL" id="KAF4122263.1"/>
    </source>
</evidence>
<dbReference type="InterPro" id="IPR020846">
    <property type="entry name" value="MFS_dom"/>
</dbReference>
<feature type="transmembrane region" description="Helical" evidence="9">
    <location>
        <begin position="530"/>
        <end position="548"/>
    </location>
</feature>
<dbReference type="Proteomes" id="UP000749293">
    <property type="component" value="Unassembled WGS sequence"/>
</dbReference>
<feature type="region of interest" description="Disordered" evidence="8">
    <location>
        <begin position="1"/>
        <end position="35"/>
    </location>
</feature>
<dbReference type="PANTHER" id="PTHR48022:SF68">
    <property type="entry name" value="MAJOR FACILITATOR SUPERFAMILY (MFS) PROFILE DOMAIN-CONTAINING PROTEIN-RELATED"/>
    <property type="match status" value="1"/>
</dbReference>
<evidence type="ECO:0000256" key="1">
    <source>
        <dbReference type="ARBA" id="ARBA00004141"/>
    </source>
</evidence>
<feature type="transmembrane region" description="Helical" evidence="9">
    <location>
        <begin position="202"/>
        <end position="222"/>
    </location>
</feature>